<dbReference type="PIRSF" id="PIRSF037913">
    <property type="entry name" value="His_deacetylse_1"/>
    <property type="match status" value="1"/>
</dbReference>
<dbReference type="EC" id="3.5.1.98" evidence="8"/>
<feature type="domain" description="Histone deacetylase" evidence="13">
    <location>
        <begin position="23"/>
        <end position="281"/>
    </location>
</feature>
<dbReference type="PANTHER" id="PTHR10625:SF36">
    <property type="entry name" value="HISTONE DEACETYLASE 3"/>
    <property type="match status" value="1"/>
</dbReference>
<dbReference type="Gene3D" id="3.40.800.20">
    <property type="entry name" value="Histone deacetylase domain"/>
    <property type="match status" value="1"/>
</dbReference>
<evidence type="ECO:0000256" key="11">
    <source>
        <dbReference type="PIRSR" id="PIRSR037913-3"/>
    </source>
</evidence>
<keyword evidence="6 8" id="KW-0804">Transcription</keyword>
<evidence type="ECO:0000313" key="14">
    <source>
        <dbReference type="EMBL" id="KAK2569576.1"/>
    </source>
</evidence>
<evidence type="ECO:0000256" key="5">
    <source>
        <dbReference type="ARBA" id="ARBA00023015"/>
    </source>
</evidence>
<evidence type="ECO:0000313" key="15">
    <source>
        <dbReference type="Proteomes" id="UP001249851"/>
    </source>
</evidence>
<protein>
    <recommendedName>
        <fullName evidence="8">Histone deacetylase</fullName>
        <ecNumber evidence="8">3.5.1.98</ecNumber>
    </recommendedName>
</protein>
<dbReference type="GO" id="GO:0046872">
    <property type="term" value="F:metal ion binding"/>
    <property type="evidence" value="ECO:0007669"/>
    <property type="project" value="UniProtKB-KW"/>
</dbReference>
<feature type="binding site" evidence="10">
    <location>
        <position position="95"/>
    </location>
    <ligand>
        <name>substrate</name>
    </ligand>
</feature>
<dbReference type="AlphaFoldDB" id="A0AAD9QY34"/>
<comment type="caution">
    <text evidence="14">The sequence shown here is derived from an EMBL/GenBank/DDBJ whole genome shotgun (WGS) entry which is preliminary data.</text>
</comment>
<name>A0AAD9QY34_ACRCE</name>
<evidence type="ECO:0000256" key="8">
    <source>
        <dbReference type="PIRNR" id="PIRNR037913"/>
    </source>
</evidence>
<gene>
    <name evidence="14" type="ORF">P5673_005401</name>
</gene>
<keyword evidence="7 8" id="KW-0539">Nucleus</keyword>
<evidence type="ECO:0000256" key="7">
    <source>
        <dbReference type="ARBA" id="ARBA00023242"/>
    </source>
</evidence>
<dbReference type="Pfam" id="PF00850">
    <property type="entry name" value="Hist_deacetyl"/>
    <property type="match status" value="1"/>
</dbReference>
<dbReference type="PANTHER" id="PTHR10625">
    <property type="entry name" value="HISTONE DEACETYLASE HDAC1-RELATED"/>
    <property type="match status" value="1"/>
</dbReference>
<feature type="binding site" evidence="10">
    <location>
        <position position="145"/>
    </location>
    <ligand>
        <name>substrate</name>
    </ligand>
</feature>
<proteinExistence type="inferred from homology"/>
<reference evidence="14" key="1">
    <citation type="journal article" date="2023" name="G3 (Bethesda)">
        <title>Whole genome assembly and annotation of the endangered Caribbean coral Acropora cervicornis.</title>
        <authorList>
            <person name="Selwyn J.D."/>
            <person name="Vollmer S.V."/>
        </authorList>
    </citation>
    <scope>NUCLEOTIDE SEQUENCE</scope>
    <source>
        <strain evidence="14">K2</strain>
    </source>
</reference>
<comment type="catalytic activity">
    <reaction evidence="8">
        <text>N(6)-acetyl-L-lysyl-[histone] + H2O = L-lysyl-[histone] + acetate</text>
        <dbReference type="Rhea" id="RHEA:58196"/>
        <dbReference type="Rhea" id="RHEA-COMP:9845"/>
        <dbReference type="Rhea" id="RHEA-COMP:11338"/>
        <dbReference type="ChEBI" id="CHEBI:15377"/>
        <dbReference type="ChEBI" id="CHEBI:29969"/>
        <dbReference type="ChEBI" id="CHEBI:30089"/>
        <dbReference type="ChEBI" id="CHEBI:61930"/>
        <dbReference type="EC" id="3.5.1.98"/>
    </reaction>
</comment>
<evidence type="ECO:0000256" key="10">
    <source>
        <dbReference type="PIRSR" id="PIRSR037913-2"/>
    </source>
</evidence>
<evidence type="ECO:0000256" key="3">
    <source>
        <dbReference type="ARBA" id="ARBA00022801"/>
    </source>
</evidence>
<dbReference type="SUPFAM" id="SSF52768">
    <property type="entry name" value="Arginase/deacetylase"/>
    <property type="match status" value="2"/>
</dbReference>
<dbReference type="InterPro" id="IPR000286">
    <property type="entry name" value="HDACs"/>
</dbReference>
<dbReference type="InterPro" id="IPR037138">
    <property type="entry name" value="His_deacetylse_dom_sf"/>
</dbReference>
<dbReference type="GO" id="GO:0040029">
    <property type="term" value="P:epigenetic regulation of gene expression"/>
    <property type="evidence" value="ECO:0007669"/>
    <property type="project" value="TreeGrafter"/>
</dbReference>
<evidence type="ECO:0000259" key="13">
    <source>
        <dbReference type="Pfam" id="PF00850"/>
    </source>
</evidence>
<keyword evidence="4 8" id="KW-0156">Chromatin regulator</keyword>
<feature type="active site" description="Proton acceptor" evidence="9">
    <location>
        <position position="137"/>
    </location>
</feature>
<feature type="region of interest" description="Disordered" evidence="12">
    <location>
        <begin position="433"/>
        <end position="452"/>
    </location>
</feature>
<evidence type="ECO:0000256" key="1">
    <source>
        <dbReference type="ARBA" id="ARBA00004123"/>
    </source>
</evidence>
<feature type="binding site" evidence="11">
    <location>
        <position position="174"/>
    </location>
    <ligand>
        <name>a divalent metal cation</name>
        <dbReference type="ChEBI" id="CHEBI:60240"/>
    </ligand>
</feature>
<comment type="similarity">
    <text evidence="8">Belongs to the histone deacetylase family. HD Type 1 subfamily.</text>
</comment>
<accession>A0AAD9QY34</accession>
<dbReference type="PRINTS" id="PR01271">
    <property type="entry name" value="HISDACETLASE"/>
</dbReference>
<evidence type="ECO:0000256" key="12">
    <source>
        <dbReference type="SAM" id="MobiDB-lite"/>
    </source>
</evidence>
<dbReference type="PRINTS" id="PR01270">
    <property type="entry name" value="HDASUPER"/>
</dbReference>
<keyword evidence="3 8" id="KW-0378">Hydrolase</keyword>
<evidence type="ECO:0000256" key="9">
    <source>
        <dbReference type="PIRSR" id="PIRSR037913-1"/>
    </source>
</evidence>
<evidence type="ECO:0000256" key="2">
    <source>
        <dbReference type="ARBA" id="ARBA00022491"/>
    </source>
</evidence>
<dbReference type="InterPro" id="IPR023801">
    <property type="entry name" value="His_deacetylse_dom"/>
</dbReference>
<keyword evidence="5 8" id="KW-0805">Transcription regulation</keyword>
<organism evidence="14 15">
    <name type="scientific">Acropora cervicornis</name>
    <name type="common">Staghorn coral</name>
    <dbReference type="NCBI Taxonomy" id="6130"/>
    <lineage>
        <taxon>Eukaryota</taxon>
        <taxon>Metazoa</taxon>
        <taxon>Cnidaria</taxon>
        <taxon>Anthozoa</taxon>
        <taxon>Hexacorallia</taxon>
        <taxon>Scleractinia</taxon>
        <taxon>Astrocoeniina</taxon>
        <taxon>Acroporidae</taxon>
        <taxon>Acropora</taxon>
    </lineage>
</organism>
<dbReference type="GO" id="GO:0141221">
    <property type="term" value="F:histone deacetylase activity, hydrolytic mechanism"/>
    <property type="evidence" value="ECO:0007669"/>
    <property type="project" value="UniProtKB-EC"/>
</dbReference>
<keyword evidence="11" id="KW-0479">Metal-binding</keyword>
<dbReference type="InterPro" id="IPR023696">
    <property type="entry name" value="Ureohydrolase_dom_sf"/>
</dbReference>
<keyword evidence="15" id="KW-1185">Reference proteome</keyword>
<reference evidence="14" key="2">
    <citation type="journal article" date="2023" name="Science">
        <title>Genomic signatures of disease resistance in endangered staghorn corals.</title>
        <authorList>
            <person name="Vollmer S.V."/>
            <person name="Selwyn J.D."/>
            <person name="Despard B.A."/>
            <person name="Roesel C.L."/>
        </authorList>
    </citation>
    <scope>NUCLEOTIDE SEQUENCE</scope>
    <source>
        <strain evidence="14">K2</strain>
    </source>
</reference>
<feature type="compositionally biased region" description="Basic and acidic residues" evidence="12">
    <location>
        <begin position="435"/>
        <end position="452"/>
    </location>
</feature>
<feature type="binding site" evidence="10">
    <location>
        <position position="342"/>
    </location>
    <ligand>
        <name>substrate</name>
    </ligand>
</feature>
<comment type="subcellular location">
    <subcellularLocation>
        <location evidence="1 8">Nucleus</location>
    </subcellularLocation>
</comment>
<sequence>MSKKRVAYFYDEDVGNFHYGPKHPMKPHRLTLTHNLVFNYDLHRKMEVYRPYRATYHDMCRFHSSDYIDFLRRVTPQYTLGGQNKAANNFNVGEDCPVFSGLFDFCSIYTGASLEGAVRLNQGVCDIAINWAGGLHHAKKCEASGFCYVNDIVVAILELLKYHSRVLYVDIDIHHGDGVQEAFYLTDRVMTLSFHKYGNHFFPGTGDMFELGVENGRYYSLNVPLRDGIDDQGYANLFKPIMQAVVNHYQPNCIVLQCGADSLGCDRLGCFNLSIKGHGSFLFHQNTNNELGKVCTRRWIKSELMMPCHFGDDNLDDDDNNDVCDNDDDDDDDDDVLGGGGYTIKNVARCWAYETSLLVDQEISSEIPYNDYLEYFAPDFSLYPDIAARIENQNSKQYLDHIKHTVIENVKCLTGAPSVQMQEVPPDFMCLESVEDQRDPDERHDDDSRFEGDFYEGEHDVEREEAYVEV</sequence>
<dbReference type="EMBL" id="JARQWQ010000009">
    <property type="protein sequence ID" value="KAK2569576.1"/>
    <property type="molecule type" value="Genomic_DNA"/>
</dbReference>
<feature type="binding site" evidence="11">
    <location>
        <position position="172"/>
    </location>
    <ligand>
        <name>a divalent metal cation</name>
        <dbReference type="ChEBI" id="CHEBI:60240"/>
    </ligand>
</feature>
<feature type="binding site" evidence="11">
    <location>
        <position position="261"/>
    </location>
    <ligand>
        <name>a divalent metal cation</name>
        <dbReference type="ChEBI" id="CHEBI:60240"/>
    </ligand>
</feature>
<dbReference type="Proteomes" id="UP001249851">
    <property type="component" value="Unassembled WGS sequence"/>
</dbReference>
<evidence type="ECO:0000256" key="6">
    <source>
        <dbReference type="ARBA" id="ARBA00023163"/>
    </source>
</evidence>
<keyword evidence="2" id="KW-0678">Repressor</keyword>
<dbReference type="GO" id="GO:0005634">
    <property type="term" value="C:nucleus"/>
    <property type="evidence" value="ECO:0007669"/>
    <property type="project" value="UniProtKB-SubCell"/>
</dbReference>
<dbReference type="InterPro" id="IPR003084">
    <property type="entry name" value="HDAC_I/II"/>
</dbReference>
<evidence type="ECO:0000256" key="4">
    <source>
        <dbReference type="ARBA" id="ARBA00022853"/>
    </source>
</evidence>